<sequence>MSVSGKYVGWLLTQVVSDLAETREEAAETAVDWASAMSDFQKRLVVRVLSLMATGEEPGPVREAQLNAISTLFLPPFMTKADVAPLFEIPAGTLDKGDVDYLDGLLEALADFPPEDEGH</sequence>
<evidence type="ECO:0000313" key="1">
    <source>
        <dbReference type="EMBL" id="GAA3571282.1"/>
    </source>
</evidence>
<dbReference type="EMBL" id="BAAAYR010000004">
    <property type="protein sequence ID" value="GAA3571282.1"/>
    <property type="molecule type" value="Genomic_DNA"/>
</dbReference>
<keyword evidence="2" id="KW-1185">Reference proteome</keyword>
<proteinExistence type="predicted"/>
<organism evidence="1 2">
    <name type="scientific">Microlunatus spumicola</name>
    <dbReference type="NCBI Taxonomy" id="81499"/>
    <lineage>
        <taxon>Bacteria</taxon>
        <taxon>Bacillati</taxon>
        <taxon>Actinomycetota</taxon>
        <taxon>Actinomycetes</taxon>
        <taxon>Propionibacteriales</taxon>
        <taxon>Propionibacteriaceae</taxon>
        <taxon>Microlunatus</taxon>
    </lineage>
</organism>
<reference evidence="2" key="1">
    <citation type="journal article" date="2019" name="Int. J. Syst. Evol. Microbiol.">
        <title>The Global Catalogue of Microorganisms (GCM) 10K type strain sequencing project: providing services to taxonomists for standard genome sequencing and annotation.</title>
        <authorList>
            <consortium name="The Broad Institute Genomics Platform"/>
            <consortium name="The Broad Institute Genome Sequencing Center for Infectious Disease"/>
            <person name="Wu L."/>
            <person name="Ma J."/>
        </authorList>
    </citation>
    <scope>NUCLEOTIDE SEQUENCE [LARGE SCALE GENOMIC DNA]</scope>
    <source>
        <strain evidence="2">JCM 16540</strain>
    </source>
</reference>
<name>A0ABP6XS08_9ACTN</name>
<gene>
    <name evidence="1" type="ORF">GCM10022197_29710</name>
</gene>
<evidence type="ECO:0000313" key="2">
    <source>
        <dbReference type="Proteomes" id="UP001500767"/>
    </source>
</evidence>
<accession>A0ABP6XS08</accession>
<comment type="caution">
    <text evidence="1">The sequence shown here is derived from an EMBL/GenBank/DDBJ whole genome shotgun (WGS) entry which is preliminary data.</text>
</comment>
<dbReference type="Proteomes" id="UP001500767">
    <property type="component" value="Unassembled WGS sequence"/>
</dbReference>
<protein>
    <submittedName>
        <fullName evidence="1">Uncharacterized protein</fullName>
    </submittedName>
</protein>